<gene>
    <name evidence="7" type="ORF">BACT_1332</name>
</gene>
<keyword evidence="3 5" id="KW-0175">Coiled coil</keyword>
<keyword evidence="6" id="KW-1133">Transmembrane helix</keyword>
<keyword evidence="4" id="KW-0233">DNA recombination</keyword>
<evidence type="ECO:0000313" key="8">
    <source>
        <dbReference type="Proteomes" id="UP000029015"/>
    </source>
</evidence>
<dbReference type="PANTHER" id="PTHR30563:SF0">
    <property type="entry name" value="DNA RECOMBINATION PROTEIN RMUC"/>
    <property type="match status" value="1"/>
</dbReference>
<keyword evidence="8" id="KW-1185">Reference proteome</keyword>
<evidence type="ECO:0000256" key="1">
    <source>
        <dbReference type="ARBA" id="ARBA00003416"/>
    </source>
</evidence>
<accession>A0A086Z278</accession>
<dbReference type="EMBL" id="JGYK01000001">
    <property type="protein sequence ID" value="KFI40628.1"/>
    <property type="molecule type" value="Genomic_DNA"/>
</dbReference>
<feature type="coiled-coil region" evidence="5">
    <location>
        <begin position="45"/>
        <end position="125"/>
    </location>
</feature>
<sequence length="457" mass="50060">MFDLTSMIVLIIAIALSLAAGGYIGYILGKTQGRDALRVAQGRVGEDADEQLADLREQLSQSQELVAQYRARFEGANEQLAFVKSELAQAQQAEQVRLAHERERAQALQEQKRQEQAKALQEQSRVLSALAPVQKNLDALQQKVSQIEEGRKQEMGALGQQLKSLGEQQGRLDKETSSLASALRNNKVRGAWGEAQLKNIVESAGLLEHVDFDTQVVVTAADGKVLRPDMVVHLPGGKTIPIDAKAPFSDYQRACEIPDTASDEELARKNELLKAHAKALRDHVKALADKQYWNAFETAPDFVVAFIPSESLLQAALEADPALMDDAFAQKVALTSPVTLWAVLKSVAYAWQQQSLTDDAKRLFTLTRELYGRFAKLGERASALGASISRTVKAYNQFAGTLESRVLPTARKLQNVDPATIIAPVDMIDPGKADIRELTAPETQAVADPNEQSPLVF</sequence>
<evidence type="ECO:0000313" key="7">
    <source>
        <dbReference type="EMBL" id="KFI40628.1"/>
    </source>
</evidence>
<dbReference type="InterPro" id="IPR003798">
    <property type="entry name" value="DNA_recombination_RmuC"/>
</dbReference>
<evidence type="ECO:0000256" key="4">
    <source>
        <dbReference type="ARBA" id="ARBA00023172"/>
    </source>
</evidence>
<proteinExistence type="inferred from homology"/>
<evidence type="ECO:0000256" key="3">
    <source>
        <dbReference type="ARBA" id="ARBA00023054"/>
    </source>
</evidence>
<keyword evidence="6" id="KW-0812">Transmembrane</keyword>
<protein>
    <submittedName>
        <fullName evidence="7">Putative DNA recombination protein RmuC</fullName>
    </submittedName>
</protein>
<evidence type="ECO:0000256" key="5">
    <source>
        <dbReference type="SAM" id="Coils"/>
    </source>
</evidence>
<reference evidence="7 8" key="1">
    <citation type="submission" date="2014-03" db="EMBL/GenBank/DDBJ databases">
        <title>Genomics of Bifidobacteria.</title>
        <authorList>
            <person name="Ventura M."/>
            <person name="Milani C."/>
            <person name="Lugli G.A."/>
        </authorList>
    </citation>
    <scope>NUCLEOTIDE SEQUENCE [LARGE SCALE GENOMIC DNA]</scope>
    <source>
        <strain evidence="7 8">DSM 22766</strain>
    </source>
</reference>
<evidence type="ECO:0000256" key="2">
    <source>
        <dbReference type="ARBA" id="ARBA00009840"/>
    </source>
</evidence>
<comment type="similarity">
    <text evidence="2">Belongs to the RmuC family.</text>
</comment>
<dbReference type="Proteomes" id="UP000029015">
    <property type="component" value="Unassembled WGS sequence"/>
</dbReference>
<dbReference type="STRING" id="1437605.AB656_04980"/>
<dbReference type="PATRIC" id="fig|1437605.7.peg.1021"/>
<evidence type="ECO:0000256" key="6">
    <source>
        <dbReference type="SAM" id="Phobius"/>
    </source>
</evidence>
<dbReference type="Pfam" id="PF02646">
    <property type="entry name" value="RmuC"/>
    <property type="match status" value="1"/>
</dbReference>
<keyword evidence="6" id="KW-0472">Membrane</keyword>
<organism evidence="7 8">
    <name type="scientific">Bifidobacterium actinocoloniiforme DSM 22766</name>
    <dbReference type="NCBI Taxonomy" id="1437605"/>
    <lineage>
        <taxon>Bacteria</taxon>
        <taxon>Bacillati</taxon>
        <taxon>Actinomycetota</taxon>
        <taxon>Actinomycetes</taxon>
        <taxon>Bifidobacteriales</taxon>
        <taxon>Bifidobacteriaceae</taxon>
        <taxon>Bifidobacterium</taxon>
    </lineage>
</organism>
<dbReference type="OrthoDB" id="370725at2"/>
<name>A0A086Z278_9BIFI</name>
<dbReference type="RefSeq" id="WP_033504984.1">
    <property type="nucleotide sequence ID" value="NZ_CP011786.1"/>
</dbReference>
<comment type="caution">
    <text evidence="7">The sequence shown here is derived from an EMBL/GenBank/DDBJ whole genome shotgun (WGS) entry which is preliminary data.</text>
</comment>
<feature type="transmembrane region" description="Helical" evidence="6">
    <location>
        <begin position="6"/>
        <end position="28"/>
    </location>
</feature>
<dbReference type="eggNOG" id="COG1322">
    <property type="taxonomic scope" value="Bacteria"/>
</dbReference>
<comment type="function">
    <text evidence="1">Involved in DNA recombination.</text>
</comment>
<dbReference type="PANTHER" id="PTHR30563">
    <property type="entry name" value="DNA RECOMBINATION PROTEIN RMUC"/>
    <property type="match status" value="1"/>
</dbReference>
<dbReference type="KEGG" id="bact:AB656_04980"/>
<dbReference type="GO" id="GO:0006310">
    <property type="term" value="P:DNA recombination"/>
    <property type="evidence" value="ECO:0007669"/>
    <property type="project" value="UniProtKB-KW"/>
</dbReference>
<dbReference type="AlphaFoldDB" id="A0A086Z278"/>